<name>U2YID9_9SPHN</name>
<evidence type="ECO:0008006" key="3">
    <source>
        <dbReference type="Google" id="ProtNLM"/>
    </source>
</evidence>
<dbReference type="Gene3D" id="1.20.120.450">
    <property type="entry name" value="dinb family like domain"/>
    <property type="match status" value="1"/>
</dbReference>
<organism evidence="1 2">
    <name type="scientific">Caenibius tardaugens NBRC 16725</name>
    <dbReference type="NCBI Taxonomy" id="1219035"/>
    <lineage>
        <taxon>Bacteria</taxon>
        <taxon>Pseudomonadati</taxon>
        <taxon>Pseudomonadota</taxon>
        <taxon>Alphaproteobacteria</taxon>
        <taxon>Sphingomonadales</taxon>
        <taxon>Erythrobacteraceae</taxon>
        <taxon>Caenibius</taxon>
    </lineage>
</organism>
<keyword evidence="2" id="KW-1185">Reference proteome</keyword>
<gene>
    <name evidence="1" type="ORF">NT2_01_06060</name>
</gene>
<reference evidence="1 2" key="1">
    <citation type="submission" date="2013-09" db="EMBL/GenBank/DDBJ databases">
        <title>Whole genome shotgun sequence of Novosphingobium tardaugens NBRC 16725.</title>
        <authorList>
            <person name="Isaki S."/>
            <person name="Hosoyama A."/>
            <person name="Tsuchikane K."/>
            <person name="Katsumata H."/>
            <person name="Ando Y."/>
            <person name="Yamazaki S."/>
            <person name="Fujita N."/>
        </authorList>
    </citation>
    <scope>NUCLEOTIDE SEQUENCE [LARGE SCALE GENOMIC DNA]</scope>
    <source>
        <strain evidence="1 2">NBRC 16725</strain>
    </source>
</reference>
<dbReference type="PANTHER" id="PTHR36922:SF1">
    <property type="entry name" value="DUF1993 DOMAIN-CONTAINING PROTEIN"/>
    <property type="match status" value="1"/>
</dbReference>
<proteinExistence type="predicted"/>
<protein>
    <recommendedName>
        <fullName evidence="3">DUF1993 domain-containing protein</fullName>
    </recommendedName>
</protein>
<dbReference type="SUPFAM" id="SSF109854">
    <property type="entry name" value="DinB/YfiT-like putative metalloenzymes"/>
    <property type="match status" value="1"/>
</dbReference>
<dbReference type="AlphaFoldDB" id="U2YID9"/>
<evidence type="ECO:0000313" key="2">
    <source>
        <dbReference type="Proteomes" id="UP000016568"/>
    </source>
</evidence>
<comment type="caution">
    <text evidence="1">The sequence shown here is derived from an EMBL/GenBank/DDBJ whole genome shotgun (WGS) entry which is preliminary data.</text>
</comment>
<dbReference type="InterPro" id="IPR034660">
    <property type="entry name" value="DinB/YfiT-like"/>
</dbReference>
<dbReference type="RefSeq" id="WP_021688739.1">
    <property type="nucleotide sequence ID" value="NZ_BASZ01000001.1"/>
</dbReference>
<dbReference type="EMBL" id="BASZ01000001">
    <property type="protein sequence ID" value="GAD47832.1"/>
    <property type="molecule type" value="Genomic_DNA"/>
</dbReference>
<dbReference type="OrthoDB" id="338237at2"/>
<dbReference type="PANTHER" id="PTHR36922">
    <property type="entry name" value="BLL2446 PROTEIN"/>
    <property type="match status" value="1"/>
</dbReference>
<accession>U2YID9</accession>
<dbReference type="Proteomes" id="UP000016568">
    <property type="component" value="Unassembled WGS sequence"/>
</dbReference>
<dbReference type="eggNOG" id="COG3812">
    <property type="taxonomic scope" value="Bacteria"/>
</dbReference>
<evidence type="ECO:0000313" key="1">
    <source>
        <dbReference type="EMBL" id="GAD47832.1"/>
    </source>
</evidence>
<dbReference type="KEGG" id="ntd:EGO55_14110"/>
<sequence>MPLSLHAALVPGWTQILRACRNWLDKAESHCQAHNLAAAGLIEARLIADMLPLNYQVKSLAVHSIGAIEGVRRGAFSPDWSEPPASFIALREKLDATLDALAGVTVAEMEDFFDRPVVFTVGSKFRLDFTAENFLLGFTQPNFHFHATTTYDILRAQGVALGKGDYLGAMPANG</sequence>
<dbReference type="Pfam" id="PF09351">
    <property type="entry name" value="DUF1993"/>
    <property type="match status" value="1"/>
</dbReference>
<dbReference type="InterPro" id="IPR018531">
    <property type="entry name" value="DUF1993"/>
</dbReference>